<dbReference type="InterPro" id="IPR021156">
    <property type="entry name" value="TF_A-like/BEX"/>
</dbReference>
<dbReference type="PANTHER" id="PTHR19430">
    <property type="entry name" value="PROTEIN BEX1-RELATED"/>
    <property type="match status" value="1"/>
</dbReference>
<dbReference type="Proteomes" id="UP000308365">
    <property type="component" value="Unassembled WGS sequence"/>
</dbReference>
<feature type="region of interest" description="Disordered" evidence="8">
    <location>
        <begin position="141"/>
        <end position="171"/>
    </location>
</feature>
<comment type="subcellular location">
    <subcellularLocation>
        <location evidence="2">Cytoplasm</location>
    </subcellularLocation>
    <subcellularLocation>
        <location evidence="1">Nucleus</location>
    </subcellularLocation>
</comment>
<dbReference type="GO" id="GO:0046872">
    <property type="term" value="F:metal ion binding"/>
    <property type="evidence" value="ECO:0007669"/>
    <property type="project" value="UniProtKB-KW"/>
</dbReference>
<evidence type="ECO:0000256" key="8">
    <source>
        <dbReference type="SAM" id="MobiDB-lite"/>
    </source>
</evidence>
<evidence type="ECO:0000256" key="4">
    <source>
        <dbReference type="ARBA" id="ARBA00022490"/>
    </source>
</evidence>
<dbReference type="GO" id="GO:0005102">
    <property type="term" value="F:signaling receptor binding"/>
    <property type="evidence" value="ECO:0007669"/>
    <property type="project" value="TreeGrafter"/>
</dbReference>
<feature type="compositionally biased region" description="Basic and acidic residues" evidence="8">
    <location>
        <begin position="157"/>
        <end position="171"/>
    </location>
</feature>
<dbReference type="EMBL" id="RWIC01002093">
    <property type="protein sequence ID" value="TKC34080.1"/>
    <property type="molecule type" value="Genomic_DNA"/>
</dbReference>
<comment type="similarity">
    <text evidence="3">Belongs to the BEX family.</text>
</comment>
<reference evidence="10" key="1">
    <citation type="journal article" date="2019" name="IScience">
        <title>Narwhal Genome Reveals Long-Term Low Genetic Diversity despite Current Large Abundance Size.</title>
        <authorList>
            <person name="Westbury M.V."/>
            <person name="Petersen B."/>
            <person name="Garde E."/>
            <person name="Heide-Jorgensen M.P."/>
            <person name="Lorenzen E.D."/>
        </authorList>
    </citation>
    <scope>NUCLEOTIDE SEQUENCE [LARGE SCALE GENOMIC DNA]</scope>
</reference>
<name>A0A4V5P5J9_MONMO</name>
<evidence type="ECO:0000313" key="9">
    <source>
        <dbReference type="EMBL" id="TKC34080.1"/>
    </source>
</evidence>
<evidence type="ECO:0000256" key="7">
    <source>
        <dbReference type="ARBA" id="ARBA00023242"/>
    </source>
</evidence>
<dbReference type="GO" id="GO:0005737">
    <property type="term" value="C:cytoplasm"/>
    <property type="evidence" value="ECO:0007669"/>
    <property type="project" value="UniProtKB-SubCell"/>
</dbReference>
<sequence length="171" mass="20000">RASKINTERRHKPLGIGKEQLLEITGNFLELKFGSMENANQENEKKDEKEQDANKREPLVLPLEAGEYRVPGGKFHAVPTQLHVRQPILHYIRDTTQRLGEPQARMREENMERIGEEVRELMEKLREKHKQANDAQRIAAKRNGIAERLTNNRNRKERSSQQEAKHIIRVL</sequence>
<evidence type="ECO:0000256" key="5">
    <source>
        <dbReference type="ARBA" id="ARBA00022723"/>
    </source>
</evidence>
<evidence type="ECO:0000256" key="2">
    <source>
        <dbReference type="ARBA" id="ARBA00004496"/>
    </source>
</evidence>
<evidence type="ECO:0000256" key="6">
    <source>
        <dbReference type="ARBA" id="ARBA00022833"/>
    </source>
</evidence>
<accession>A0A4V5P5J9</accession>
<proteinExistence type="inferred from homology"/>
<feature type="non-terminal residue" evidence="9">
    <location>
        <position position="1"/>
    </location>
</feature>
<protein>
    <submittedName>
        <fullName evidence="9">Uncharacterized protein</fullName>
    </submittedName>
</protein>
<keyword evidence="5" id="KW-0479">Metal-binding</keyword>
<evidence type="ECO:0000256" key="3">
    <source>
        <dbReference type="ARBA" id="ARBA00010976"/>
    </source>
</evidence>
<keyword evidence="7" id="KW-0539">Nucleus</keyword>
<evidence type="ECO:0000313" key="10">
    <source>
        <dbReference type="Proteomes" id="UP000308365"/>
    </source>
</evidence>
<dbReference type="Pfam" id="PF04538">
    <property type="entry name" value="BEX"/>
    <property type="match status" value="1"/>
</dbReference>
<dbReference type="GO" id="GO:0007165">
    <property type="term" value="P:signal transduction"/>
    <property type="evidence" value="ECO:0007669"/>
    <property type="project" value="TreeGrafter"/>
</dbReference>
<gene>
    <name evidence="9" type="ORF">EI555_015205</name>
</gene>
<dbReference type="PANTHER" id="PTHR19430:SF3">
    <property type="entry name" value="PROTEIN BEX1"/>
    <property type="match status" value="1"/>
</dbReference>
<dbReference type="AlphaFoldDB" id="A0A4V5P5J9"/>
<keyword evidence="6" id="KW-0862">Zinc</keyword>
<organism evidence="9 10">
    <name type="scientific">Monodon monoceros</name>
    <name type="common">Narwhal</name>
    <name type="synonym">Ceratodon monodon</name>
    <dbReference type="NCBI Taxonomy" id="40151"/>
    <lineage>
        <taxon>Eukaryota</taxon>
        <taxon>Metazoa</taxon>
        <taxon>Chordata</taxon>
        <taxon>Craniata</taxon>
        <taxon>Vertebrata</taxon>
        <taxon>Euteleostomi</taxon>
        <taxon>Mammalia</taxon>
        <taxon>Eutheria</taxon>
        <taxon>Laurasiatheria</taxon>
        <taxon>Artiodactyla</taxon>
        <taxon>Whippomorpha</taxon>
        <taxon>Cetacea</taxon>
        <taxon>Odontoceti</taxon>
        <taxon>Monodontidae</taxon>
        <taxon>Monodon</taxon>
    </lineage>
</organism>
<dbReference type="InterPro" id="IPR007623">
    <property type="entry name" value="BEX"/>
</dbReference>
<keyword evidence="4" id="KW-0963">Cytoplasm</keyword>
<evidence type="ECO:0000256" key="1">
    <source>
        <dbReference type="ARBA" id="ARBA00004123"/>
    </source>
</evidence>
<feature type="compositionally biased region" description="Basic and acidic residues" evidence="8">
    <location>
        <begin position="42"/>
        <end position="57"/>
    </location>
</feature>
<feature type="region of interest" description="Disordered" evidence="8">
    <location>
        <begin position="35"/>
        <end position="57"/>
    </location>
</feature>
<dbReference type="GO" id="GO:0005634">
    <property type="term" value="C:nucleus"/>
    <property type="evidence" value="ECO:0007669"/>
    <property type="project" value="UniProtKB-SubCell"/>
</dbReference>
<comment type="caution">
    <text evidence="9">The sequence shown here is derived from an EMBL/GenBank/DDBJ whole genome shotgun (WGS) entry which is preliminary data.</text>
</comment>